<dbReference type="OrthoDB" id="5876856at2759"/>
<organism evidence="2 3">
    <name type="scientific">Ancylostoma caninum</name>
    <name type="common">Dog hookworm</name>
    <dbReference type="NCBI Taxonomy" id="29170"/>
    <lineage>
        <taxon>Eukaryota</taxon>
        <taxon>Metazoa</taxon>
        <taxon>Ecdysozoa</taxon>
        <taxon>Nematoda</taxon>
        <taxon>Chromadorea</taxon>
        <taxon>Rhabditida</taxon>
        <taxon>Rhabditina</taxon>
        <taxon>Rhabditomorpha</taxon>
        <taxon>Strongyloidea</taxon>
        <taxon>Ancylostomatidae</taxon>
        <taxon>Ancylostomatinae</taxon>
        <taxon>Ancylostoma</taxon>
    </lineage>
</organism>
<keyword evidence="3" id="KW-1185">Reference proteome</keyword>
<sequence>MFIEGEFACGPQDENSIAAFAAELKVKQLRTTRIPSRPVSKPLPKGTKSGARWKTTTVATDTTT</sequence>
<dbReference type="AlphaFoldDB" id="A0A368G2P8"/>
<name>A0A368G2P8_ANCCA</name>
<dbReference type="Proteomes" id="UP000252519">
    <property type="component" value="Unassembled WGS sequence"/>
</dbReference>
<feature type="compositionally biased region" description="Low complexity" evidence="1">
    <location>
        <begin position="55"/>
        <end position="64"/>
    </location>
</feature>
<feature type="region of interest" description="Disordered" evidence="1">
    <location>
        <begin position="35"/>
        <end position="64"/>
    </location>
</feature>
<evidence type="ECO:0000256" key="1">
    <source>
        <dbReference type="SAM" id="MobiDB-lite"/>
    </source>
</evidence>
<protein>
    <submittedName>
        <fullName evidence="2">Uncharacterized protein</fullName>
    </submittedName>
</protein>
<comment type="caution">
    <text evidence="2">The sequence shown here is derived from an EMBL/GenBank/DDBJ whole genome shotgun (WGS) entry which is preliminary data.</text>
</comment>
<evidence type="ECO:0000313" key="2">
    <source>
        <dbReference type="EMBL" id="RCN38706.1"/>
    </source>
</evidence>
<dbReference type="EMBL" id="JOJR01000381">
    <property type="protein sequence ID" value="RCN38706.1"/>
    <property type="molecule type" value="Genomic_DNA"/>
</dbReference>
<proteinExistence type="predicted"/>
<reference evidence="2 3" key="1">
    <citation type="submission" date="2014-10" db="EMBL/GenBank/DDBJ databases">
        <title>Draft genome of the hookworm Ancylostoma caninum.</title>
        <authorList>
            <person name="Mitreva M."/>
        </authorList>
    </citation>
    <scope>NUCLEOTIDE SEQUENCE [LARGE SCALE GENOMIC DNA]</scope>
    <source>
        <strain evidence="2 3">Baltimore</strain>
    </source>
</reference>
<evidence type="ECO:0000313" key="3">
    <source>
        <dbReference type="Proteomes" id="UP000252519"/>
    </source>
</evidence>
<gene>
    <name evidence="2" type="ORF">ANCCAN_15392</name>
</gene>
<accession>A0A368G2P8</accession>